<dbReference type="PANTHER" id="PTHR46268:SF15">
    <property type="entry name" value="UNIVERSAL STRESS PROTEIN HP_0031"/>
    <property type="match status" value="1"/>
</dbReference>
<proteinExistence type="inferred from homology"/>
<dbReference type="KEGG" id="slac:SKTS_10160"/>
<dbReference type="InterPro" id="IPR006016">
    <property type="entry name" value="UspA"/>
</dbReference>
<dbReference type="Proteomes" id="UP000502260">
    <property type="component" value="Chromosome"/>
</dbReference>
<dbReference type="CDD" id="cd00293">
    <property type="entry name" value="USP-like"/>
    <property type="match status" value="1"/>
</dbReference>
<sequence length="152" mass="16381">MYKRILVAVDGSLTSNLALDEAIKIAKESGGELHLVHVLNTITLNTEGDFYSLPEWLNAIRRSAESVLHNATDRAKQAGVSCQGKLLEIDTIGYRIPEMIAEEAKTWSADVIVIGTHGRHGMHRLLMGSVAEGVVRTAAVPVLLIRGNNAGA</sequence>
<dbReference type="InterPro" id="IPR006015">
    <property type="entry name" value="Universal_stress_UspA"/>
</dbReference>
<keyword evidence="5" id="KW-1185">Reference proteome</keyword>
<dbReference type="Gene3D" id="3.40.50.620">
    <property type="entry name" value="HUPs"/>
    <property type="match status" value="1"/>
</dbReference>
<dbReference type="EMBL" id="AP022853">
    <property type="protein sequence ID" value="BCB26130.1"/>
    <property type="molecule type" value="Genomic_DNA"/>
</dbReference>
<comment type="subcellular location">
    <subcellularLocation>
        <location evidence="2">Cytoplasm</location>
    </subcellularLocation>
</comment>
<protein>
    <recommendedName>
        <fullName evidence="2">Universal stress protein</fullName>
    </recommendedName>
</protein>
<dbReference type="RefSeq" id="WP_173061295.1">
    <property type="nucleotide sequence ID" value="NZ_AP022853.1"/>
</dbReference>
<dbReference type="InterPro" id="IPR014729">
    <property type="entry name" value="Rossmann-like_a/b/a_fold"/>
</dbReference>
<dbReference type="AlphaFoldDB" id="A0A6F8V9X9"/>
<name>A0A6F8V9X9_9PROT</name>
<accession>A0A6F8V9X9</accession>
<evidence type="ECO:0000256" key="2">
    <source>
        <dbReference type="PIRNR" id="PIRNR006276"/>
    </source>
</evidence>
<dbReference type="PIRSF" id="PIRSF006276">
    <property type="entry name" value="UspA"/>
    <property type="match status" value="1"/>
</dbReference>
<dbReference type="GO" id="GO:0005737">
    <property type="term" value="C:cytoplasm"/>
    <property type="evidence" value="ECO:0007669"/>
    <property type="project" value="UniProtKB-SubCell"/>
</dbReference>
<organism evidence="4 5">
    <name type="scientific">Sulfurimicrobium lacus</name>
    <dbReference type="NCBI Taxonomy" id="2715678"/>
    <lineage>
        <taxon>Bacteria</taxon>
        <taxon>Pseudomonadati</taxon>
        <taxon>Pseudomonadota</taxon>
        <taxon>Betaproteobacteria</taxon>
        <taxon>Nitrosomonadales</taxon>
        <taxon>Sulfuricellaceae</taxon>
        <taxon>Sulfurimicrobium</taxon>
    </lineage>
</organism>
<dbReference type="Pfam" id="PF00582">
    <property type="entry name" value="Usp"/>
    <property type="match status" value="1"/>
</dbReference>
<evidence type="ECO:0000256" key="1">
    <source>
        <dbReference type="ARBA" id="ARBA00008791"/>
    </source>
</evidence>
<feature type="domain" description="UspA" evidence="3">
    <location>
        <begin position="1"/>
        <end position="146"/>
    </location>
</feature>
<dbReference type="SUPFAM" id="SSF52402">
    <property type="entry name" value="Adenine nucleotide alpha hydrolases-like"/>
    <property type="match status" value="1"/>
</dbReference>
<evidence type="ECO:0000313" key="4">
    <source>
        <dbReference type="EMBL" id="BCB26130.1"/>
    </source>
</evidence>
<reference evidence="5" key="1">
    <citation type="submission" date="2020-03" db="EMBL/GenBank/DDBJ databases">
        <title>Complete genome sequence of sulfur-oxidizing bacterium skT11.</title>
        <authorList>
            <person name="Kanda M."/>
            <person name="Kojima H."/>
            <person name="Fukui M."/>
        </authorList>
    </citation>
    <scope>NUCLEOTIDE SEQUENCE [LARGE SCALE GENOMIC DNA]</scope>
    <source>
        <strain evidence="5">skT11</strain>
    </source>
</reference>
<evidence type="ECO:0000313" key="5">
    <source>
        <dbReference type="Proteomes" id="UP000502260"/>
    </source>
</evidence>
<gene>
    <name evidence="4" type="ORF">SKTS_10160</name>
</gene>
<keyword evidence="2" id="KW-0963">Cytoplasm</keyword>
<evidence type="ECO:0000259" key="3">
    <source>
        <dbReference type="Pfam" id="PF00582"/>
    </source>
</evidence>
<dbReference type="PANTHER" id="PTHR46268">
    <property type="entry name" value="STRESS RESPONSE PROTEIN NHAX"/>
    <property type="match status" value="1"/>
</dbReference>
<dbReference type="PRINTS" id="PR01438">
    <property type="entry name" value="UNVRSLSTRESS"/>
</dbReference>
<comment type="similarity">
    <text evidence="1 2">Belongs to the universal stress protein A family.</text>
</comment>